<sequence length="437" mass="49743">MATLTGEDRRLILNVPNPDNQVLVSKIPRSSQVAESCAGDSITLQTSITCQLQPLEDLFEDYEGYTQLRIIANAGLQDPVSRKFIVNIANLLATFYDNHKIEFRDKEFSDRLSESAWKYKEDPELVRHFSNWCTSRKELIRITNSAAEDLDQQLFIVNIARMFGSFVEILNSLNLGIYQKFCSIIASYCYNISPKLGFIIECALELAPHLRFMGFASSFFDILRSQLVISRVVNAIKNDEDMFTSLKEWCDETKKLDDSVQKLFPYGINKDITKNIEKAVKDLGKEEKIFTATVLSNVKEDPLIYKNGKFLVEVFLFCRSDAAKDWYKRLITGASPADLEYGMLCLRNQLQQLEGEYADSATKLEMGKSTVNQMENITKNSIRSILGRIVVCSMSGMSIYCCYGNMRAGSKHRYSDTLRELSKNAQSLLNAMEKIRS</sequence>
<dbReference type="Proteomes" id="UP001497382">
    <property type="component" value="Unassembled WGS sequence"/>
</dbReference>
<evidence type="ECO:0000313" key="1">
    <source>
        <dbReference type="EMBL" id="CAL1263001.1"/>
    </source>
</evidence>
<protein>
    <submittedName>
        <fullName evidence="1">Uncharacterized protein</fullName>
    </submittedName>
</protein>
<reference evidence="1 2" key="1">
    <citation type="submission" date="2024-04" db="EMBL/GenBank/DDBJ databases">
        <authorList>
            <person name="Rising A."/>
            <person name="Reimegard J."/>
            <person name="Sonavane S."/>
            <person name="Akerstrom W."/>
            <person name="Nylinder S."/>
            <person name="Hedman E."/>
            <person name="Kallberg Y."/>
        </authorList>
    </citation>
    <scope>NUCLEOTIDE SEQUENCE [LARGE SCALE GENOMIC DNA]</scope>
</reference>
<evidence type="ECO:0000313" key="2">
    <source>
        <dbReference type="Proteomes" id="UP001497382"/>
    </source>
</evidence>
<organism evidence="1 2">
    <name type="scientific">Larinioides sclopetarius</name>
    <dbReference type="NCBI Taxonomy" id="280406"/>
    <lineage>
        <taxon>Eukaryota</taxon>
        <taxon>Metazoa</taxon>
        <taxon>Ecdysozoa</taxon>
        <taxon>Arthropoda</taxon>
        <taxon>Chelicerata</taxon>
        <taxon>Arachnida</taxon>
        <taxon>Araneae</taxon>
        <taxon>Araneomorphae</taxon>
        <taxon>Entelegynae</taxon>
        <taxon>Araneoidea</taxon>
        <taxon>Araneidae</taxon>
        <taxon>Larinioides</taxon>
    </lineage>
</organism>
<name>A0AAV1YWB4_9ARAC</name>
<accession>A0AAV1YWB4</accession>
<proteinExistence type="predicted"/>
<keyword evidence="2" id="KW-1185">Reference proteome</keyword>
<gene>
    <name evidence="1" type="ORF">LARSCL_LOCUS1316</name>
</gene>
<comment type="caution">
    <text evidence="1">The sequence shown here is derived from an EMBL/GenBank/DDBJ whole genome shotgun (WGS) entry which is preliminary data.</text>
</comment>
<dbReference type="AlphaFoldDB" id="A0AAV1YWB4"/>
<dbReference type="EMBL" id="CAXIEN010000007">
    <property type="protein sequence ID" value="CAL1263001.1"/>
    <property type="molecule type" value="Genomic_DNA"/>
</dbReference>